<dbReference type="Gene3D" id="2.30.42.10">
    <property type="match status" value="1"/>
</dbReference>
<keyword evidence="10" id="KW-0812">Transmembrane</keyword>
<accession>A0AA41WYP8</accession>
<dbReference type="PANTHER" id="PTHR22939">
    <property type="entry name" value="SERINE PROTEASE FAMILY S1C HTRA-RELATED"/>
    <property type="match status" value="1"/>
</dbReference>
<keyword evidence="10" id="KW-0472">Membrane</keyword>
<dbReference type="Pfam" id="PF13180">
    <property type="entry name" value="PDZ_2"/>
    <property type="match status" value="1"/>
</dbReference>
<organism evidence="12 13">
    <name type="scientific">Ralstonia chuxiongensis</name>
    <dbReference type="NCBI Taxonomy" id="2957504"/>
    <lineage>
        <taxon>Bacteria</taxon>
        <taxon>Pseudomonadati</taxon>
        <taxon>Pseudomonadota</taxon>
        <taxon>Betaproteobacteria</taxon>
        <taxon>Burkholderiales</taxon>
        <taxon>Burkholderiaceae</taxon>
        <taxon>Ralstonia</taxon>
    </lineage>
</organism>
<evidence type="ECO:0000256" key="6">
    <source>
        <dbReference type="ARBA" id="ARBA00022825"/>
    </source>
</evidence>
<feature type="region of interest" description="Disordered" evidence="9">
    <location>
        <begin position="384"/>
        <end position="404"/>
    </location>
</feature>
<dbReference type="EC" id="3.4.21.107" evidence="12"/>
<evidence type="ECO:0000259" key="11">
    <source>
        <dbReference type="PROSITE" id="PS50106"/>
    </source>
</evidence>
<keyword evidence="4" id="KW-0677">Repeat</keyword>
<evidence type="ECO:0000256" key="1">
    <source>
        <dbReference type="ARBA" id="ARBA00010541"/>
    </source>
</evidence>
<evidence type="ECO:0000256" key="4">
    <source>
        <dbReference type="ARBA" id="ARBA00022737"/>
    </source>
</evidence>
<evidence type="ECO:0000256" key="3">
    <source>
        <dbReference type="ARBA" id="ARBA00022729"/>
    </source>
</evidence>
<dbReference type="InterPro" id="IPR011782">
    <property type="entry name" value="Pept_S1C_Do"/>
</dbReference>
<evidence type="ECO:0000313" key="12">
    <source>
        <dbReference type="EMBL" id="MCP1175314.1"/>
    </source>
</evidence>
<evidence type="ECO:0000256" key="10">
    <source>
        <dbReference type="SAM" id="Phobius"/>
    </source>
</evidence>
<feature type="domain" description="PDZ" evidence="11">
    <location>
        <begin position="308"/>
        <end position="360"/>
    </location>
</feature>
<dbReference type="GO" id="GO:0004252">
    <property type="term" value="F:serine-type endopeptidase activity"/>
    <property type="evidence" value="ECO:0007669"/>
    <property type="project" value="InterPro"/>
</dbReference>
<dbReference type="Pfam" id="PF13365">
    <property type="entry name" value="Trypsin_2"/>
    <property type="match status" value="1"/>
</dbReference>
<feature type="active site" description="Charge relay system" evidence="7">
    <location>
        <position position="238"/>
    </location>
</feature>
<dbReference type="SUPFAM" id="SSF50156">
    <property type="entry name" value="PDZ domain-like"/>
    <property type="match status" value="1"/>
</dbReference>
<dbReference type="InterPro" id="IPR001940">
    <property type="entry name" value="Peptidase_S1C"/>
</dbReference>
<dbReference type="NCBIfam" id="TIGR02037">
    <property type="entry name" value="degP_htrA_DO"/>
    <property type="match status" value="1"/>
</dbReference>
<dbReference type="PANTHER" id="PTHR22939:SF129">
    <property type="entry name" value="SERINE PROTEASE HTRA2, MITOCHONDRIAL"/>
    <property type="match status" value="1"/>
</dbReference>
<feature type="active site" description="Charge relay system" evidence="7">
    <location>
        <position position="164"/>
    </location>
</feature>
<dbReference type="SMART" id="SM00228">
    <property type="entry name" value="PDZ"/>
    <property type="match status" value="1"/>
</dbReference>
<feature type="active site" description="Charge relay system" evidence="7">
    <location>
        <position position="134"/>
    </location>
</feature>
<evidence type="ECO:0000256" key="8">
    <source>
        <dbReference type="PIRSR" id="PIRSR611782-2"/>
    </source>
</evidence>
<evidence type="ECO:0000313" key="13">
    <source>
        <dbReference type="Proteomes" id="UP001162793"/>
    </source>
</evidence>
<keyword evidence="6" id="KW-0720">Serine protease</keyword>
<sequence length="404" mass="42316">MLRRFWLFFAQAVTVVLAVWFVIATLKPDWLQRGKVAVQSGSPIVALKEVAPLGHGGTSSNSYAEAAKVAMPAVVNIFSSKNAPKRGNNPQASADPWFRFFFGDRAPEQRQEPTASLGSGVIVSSEGYILTNHHVVDGADEIEVALTDGRKANAKVVGSDPETDLAVLKINLPNLPAITLGRLENVRVGDVVLAIGNPFGVGQTVTMGIVSALGRSHLGINTFENFIQTDAAINPGNSGGALVDADGNLLGINTAIYSRSGGSLGIGFAIPVSLAKQVMESIISTGSVVRGWIGVEPQDVTPEIAESFGLSRKDGALIAAVVQGGPADKAGLRPGDILTSVNGEPILDTTALLNSIAQLQPGAEAKVTVSRKGKAVELTIVVGKRPPPTRRNVPMPSQDDEEQQ</sequence>
<dbReference type="InterPro" id="IPR009003">
    <property type="entry name" value="Peptidase_S1_PA"/>
</dbReference>
<evidence type="ECO:0000256" key="5">
    <source>
        <dbReference type="ARBA" id="ARBA00022801"/>
    </source>
</evidence>
<dbReference type="Gene3D" id="2.40.10.120">
    <property type="match status" value="1"/>
</dbReference>
<dbReference type="InterPro" id="IPR001478">
    <property type="entry name" value="PDZ"/>
</dbReference>
<dbReference type="CDD" id="cd10839">
    <property type="entry name" value="cpPDZ1_DegP-like"/>
    <property type="match status" value="1"/>
</dbReference>
<dbReference type="SUPFAM" id="SSF50494">
    <property type="entry name" value="Trypsin-like serine proteases"/>
    <property type="match status" value="1"/>
</dbReference>
<reference evidence="13" key="1">
    <citation type="journal article" date="2023" name="Front. Microbiol.">
        <title>Ralstonia chuxiongensis sp. nov., Ralstonia mojiangensis sp. nov., and Ralstonia soli sp. nov., isolated from tobacco fields, are three novel species in the family Burkholderiaceae.</title>
        <authorList>
            <person name="Lu C.H."/>
            <person name="Zhang Y.Y."/>
            <person name="Jiang N."/>
            <person name="Chen W."/>
            <person name="Shao X."/>
            <person name="Zhao Z.M."/>
            <person name="Lu W.L."/>
            <person name="Hu X."/>
            <person name="Xi Y.X."/>
            <person name="Zou S.Y."/>
            <person name="Wei Q.J."/>
            <person name="Lin Z.L."/>
            <person name="Gong L."/>
            <person name="Gai X.T."/>
            <person name="Zhang L.Q."/>
            <person name="Li J.Y."/>
            <person name="Jin Y."/>
            <person name="Xia Z.Y."/>
        </authorList>
    </citation>
    <scope>NUCLEOTIDE SEQUENCE [LARGE SCALE GENOMIC DNA]</scope>
    <source>
        <strain evidence="13">21YRMH01-3</strain>
    </source>
</reference>
<comment type="similarity">
    <text evidence="1">Belongs to the peptidase S1C family.</text>
</comment>
<feature type="binding site" evidence="8">
    <location>
        <begin position="236"/>
        <end position="238"/>
    </location>
    <ligand>
        <name>substrate</name>
    </ligand>
</feature>
<dbReference type="EMBL" id="JAMYWC010000008">
    <property type="protein sequence ID" value="MCP1175314.1"/>
    <property type="molecule type" value="Genomic_DNA"/>
</dbReference>
<dbReference type="InterPro" id="IPR036034">
    <property type="entry name" value="PDZ_sf"/>
</dbReference>
<dbReference type="AlphaFoldDB" id="A0AA41WYP8"/>
<dbReference type="GO" id="GO:0006508">
    <property type="term" value="P:proteolysis"/>
    <property type="evidence" value="ECO:0007669"/>
    <property type="project" value="UniProtKB-KW"/>
</dbReference>
<keyword evidence="5 12" id="KW-0378">Hydrolase</keyword>
<dbReference type="PROSITE" id="PS50106">
    <property type="entry name" value="PDZ"/>
    <property type="match status" value="1"/>
</dbReference>
<feature type="transmembrane region" description="Helical" evidence="10">
    <location>
        <begin position="6"/>
        <end position="26"/>
    </location>
</feature>
<name>A0AA41WYP8_9RALS</name>
<evidence type="ECO:0000256" key="2">
    <source>
        <dbReference type="ARBA" id="ARBA00022670"/>
    </source>
</evidence>
<feature type="binding site" evidence="8">
    <location>
        <position position="134"/>
    </location>
    <ligand>
        <name>substrate</name>
    </ligand>
</feature>
<keyword evidence="13" id="KW-1185">Reference proteome</keyword>
<comment type="caution">
    <text evidence="12">The sequence shown here is derived from an EMBL/GenBank/DDBJ whole genome shotgun (WGS) entry which is preliminary data.</text>
</comment>
<evidence type="ECO:0000256" key="9">
    <source>
        <dbReference type="SAM" id="MobiDB-lite"/>
    </source>
</evidence>
<protein>
    <submittedName>
        <fullName evidence="12">Do family serine endopeptidase</fullName>
        <ecNumber evidence="12">3.4.21.107</ecNumber>
    </submittedName>
</protein>
<keyword evidence="10" id="KW-1133">Transmembrane helix</keyword>
<keyword evidence="2" id="KW-0645">Protease</keyword>
<keyword evidence="3" id="KW-0732">Signal</keyword>
<gene>
    <name evidence="12" type="ORF">NKG59_23360</name>
</gene>
<proteinExistence type="inferred from homology"/>
<dbReference type="FunFam" id="2.40.10.10:FF:000001">
    <property type="entry name" value="Periplasmic serine protease DegS"/>
    <property type="match status" value="1"/>
</dbReference>
<evidence type="ECO:0000256" key="7">
    <source>
        <dbReference type="PIRSR" id="PIRSR611782-1"/>
    </source>
</evidence>
<dbReference type="PRINTS" id="PR00834">
    <property type="entry name" value="PROTEASES2C"/>
</dbReference>
<dbReference type="RefSeq" id="WP_253541911.1">
    <property type="nucleotide sequence ID" value="NZ_JAMYWC010000008.1"/>
</dbReference>
<feature type="binding site" evidence="8">
    <location>
        <position position="164"/>
    </location>
    <ligand>
        <name>substrate</name>
    </ligand>
</feature>
<dbReference type="Proteomes" id="UP001162793">
    <property type="component" value="Unassembled WGS sequence"/>
</dbReference>